<keyword evidence="3" id="KW-0560">Oxidoreductase</keyword>
<organism evidence="6 7">
    <name type="scientific">Aspergillus lucknowensis</name>
    <dbReference type="NCBI Taxonomy" id="176173"/>
    <lineage>
        <taxon>Eukaryota</taxon>
        <taxon>Fungi</taxon>
        <taxon>Dikarya</taxon>
        <taxon>Ascomycota</taxon>
        <taxon>Pezizomycotina</taxon>
        <taxon>Eurotiomycetes</taxon>
        <taxon>Eurotiomycetidae</taxon>
        <taxon>Eurotiales</taxon>
        <taxon>Aspergillaceae</taxon>
        <taxon>Aspergillus</taxon>
        <taxon>Aspergillus subgen. Nidulantes</taxon>
    </lineage>
</organism>
<dbReference type="EMBL" id="JBFXLQ010000071">
    <property type="protein sequence ID" value="KAL2862216.1"/>
    <property type="molecule type" value="Genomic_DNA"/>
</dbReference>
<dbReference type="PANTHER" id="PTHR46865">
    <property type="entry name" value="OXIDOREDUCTASE-RELATED"/>
    <property type="match status" value="1"/>
</dbReference>
<sequence length="432" mass="47937">MPLKILICGAGIAGNALAFWLSRPNPGGHNDSITVTERHPTLRATGLQVDLRGPGIQVLKRMGLEEAFRAKAVQEQGLRLVDGKGRGWGYFPANRSGKGLQSFTTDWEVMRGAFCRLLYDKCSGEQGVEYRFGVRVTEIKQQEGEGVEVVFSDGRRQTFDLVVGADGLGSRMRRMMYGFDEGDRAANPGYHSLGVYAAYGTIQQDMKEGEGYDATVLLATGHRGIMVRRHDPHWYQAYVNCKSNSAEELKSSGTADIAEEKKVLARVFRGVGWESERILHGLVKSEDFYRERIGVVKLDSWSRGRVVLVGDAAYCPSAMTGMGTTCGLVGAYILAGEISTALAESGSQDITAALKRYEQQLRPFMDQVQKGLTDSDNYMDKFPSSRLGIALAYCLFWICSLLRFDLLARWILREDTKGWQLPEYSKMDEAGN</sequence>
<gene>
    <name evidence="6" type="ORF">BJX67DRAFT_366831</name>
</gene>
<keyword evidence="2" id="KW-0274">FAD</keyword>
<evidence type="ECO:0000256" key="1">
    <source>
        <dbReference type="ARBA" id="ARBA00022630"/>
    </source>
</evidence>
<protein>
    <recommendedName>
        <fullName evidence="5">FAD-binding domain-containing protein</fullName>
    </recommendedName>
</protein>
<dbReference type="Gene3D" id="3.30.9.10">
    <property type="entry name" value="D-Amino Acid Oxidase, subunit A, domain 2"/>
    <property type="match status" value="1"/>
</dbReference>
<evidence type="ECO:0000313" key="7">
    <source>
        <dbReference type="Proteomes" id="UP001610432"/>
    </source>
</evidence>
<dbReference type="InterPro" id="IPR036188">
    <property type="entry name" value="FAD/NAD-bd_sf"/>
</dbReference>
<dbReference type="InterPro" id="IPR002938">
    <property type="entry name" value="FAD-bd"/>
</dbReference>
<dbReference type="PANTHER" id="PTHR46865:SF7">
    <property type="entry name" value="MONOOXYGENASE, PUTATIVE (AFU_ORTHOLOGUE AFUA_8G07040)-RELATED"/>
    <property type="match status" value="1"/>
</dbReference>
<evidence type="ECO:0000256" key="3">
    <source>
        <dbReference type="ARBA" id="ARBA00023002"/>
    </source>
</evidence>
<dbReference type="Pfam" id="PF01494">
    <property type="entry name" value="FAD_binding_3"/>
    <property type="match status" value="1"/>
</dbReference>
<evidence type="ECO:0000256" key="2">
    <source>
        <dbReference type="ARBA" id="ARBA00022827"/>
    </source>
</evidence>
<keyword evidence="7" id="KW-1185">Reference proteome</keyword>
<evidence type="ECO:0000256" key="4">
    <source>
        <dbReference type="SAM" id="SignalP"/>
    </source>
</evidence>
<feature type="signal peptide" evidence="4">
    <location>
        <begin position="1"/>
        <end position="18"/>
    </location>
</feature>
<keyword evidence="1" id="KW-0285">Flavoprotein</keyword>
<accession>A0ABR4LCF4</accession>
<feature type="domain" description="FAD-binding" evidence="5">
    <location>
        <begin position="4"/>
        <end position="368"/>
    </location>
</feature>
<reference evidence="6 7" key="1">
    <citation type="submission" date="2024-07" db="EMBL/GenBank/DDBJ databases">
        <title>Section-level genome sequencing and comparative genomics of Aspergillus sections Usti and Cavernicolus.</title>
        <authorList>
            <consortium name="Lawrence Berkeley National Laboratory"/>
            <person name="Nybo J.L."/>
            <person name="Vesth T.C."/>
            <person name="Theobald S."/>
            <person name="Frisvad J.C."/>
            <person name="Larsen T.O."/>
            <person name="Kjaerboelling I."/>
            <person name="Rothschild-Mancinelli K."/>
            <person name="Lyhne E.K."/>
            <person name="Kogle M.E."/>
            <person name="Barry K."/>
            <person name="Clum A."/>
            <person name="Na H."/>
            <person name="Ledsgaard L."/>
            <person name="Lin J."/>
            <person name="Lipzen A."/>
            <person name="Kuo A."/>
            <person name="Riley R."/>
            <person name="Mondo S."/>
            <person name="Labutti K."/>
            <person name="Haridas S."/>
            <person name="Pangalinan J."/>
            <person name="Salamov A.A."/>
            <person name="Simmons B.A."/>
            <person name="Magnuson J.K."/>
            <person name="Chen J."/>
            <person name="Drula E."/>
            <person name="Henrissat B."/>
            <person name="Wiebenga A."/>
            <person name="Lubbers R.J."/>
            <person name="Gomes A.C."/>
            <person name="Macurrencykelacurrency M.R."/>
            <person name="Stajich J."/>
            <person name="Grigoriev I.V."/>
            <person name="Mortensen U.H."/>
            <person name="De Vries R.P."/>
            <person name="Baker S.E."/>
            <person name="Andersen M.R."/>
        </authorList>
    </citation>
    <scope>NUCLEOTIDE SEQUENCE [LARGE SCALE GENOMIC DNA]</scope>
    <source>
        <strain evidence="6 7">CBS 449.75</strain>
    </source>
</reference>
<feature type="chain" id="PRO_5046893735" description="FAD-binding domain-containing protein" evidence="4">
    <location>
        <begin position="19"/>
        <end position="432"/>
    </location>
</feature>
<dbReference type="GeneID" id="98145520"/>
<proteinExistence type="predicted"/>
<name>A0ABR4LCF4_9EURO</name>
<dbReference type="SUPFAM" id="SSF51905">
    <property type="entry name" value="FAD/NAD(P)-binding domain"/>
    <property type="match status" value="1"/>
</dbReference>
<evidence type="ECO:0000259" key="5">
    <source>
        <dbReference type="Pfam" id="PF01494"/>
    </source>
</evidence>
<keyword evidence="4" id="KW-0732">Signal</keyword>
<dbReference type="InterPro" id="IPR051704">
    <property type="entry name" value="FAD_aromatic-hydroxylase"/>
</dbReference>
<evidence type="ECO:0000313" key="6">
    <source>
        <dbReference type="EMBL" id="KAL2862216.1"/>
    </source>
</evidence>
<dbReference type="Gene3D" id="3.50.50.60">
    <property type="entry name" value="FAD/NAD(P)-binding domain"/>
    <property type="match status" value="1"/>
</dbReference>
<dbReference type="PRINTS" id="PR00420">
    <property type="entry name" value="RNGMNOXGNASE"/>
</dbReference>
<dbReference type="RefSeq" id="XP_070881195.1">
    <property type="nucleotide sequence ID" value="XM_071030448.1"/>
</dbReference>
<dbReference type="Proteomes" id="UP001610432">
    <property type="component" value="Unassembled WGS sequence"/>
</dbReference>
<comment type="caution">
    <text evidence="6">The sequence shown here is derived from an EMBL/GenBank/DDBJ whole genome shotgun (WGS) entry which is preliminary data.</text>
</comment>